<organism evidence="2 3">
    <name type="scientific">Rhizodiscina lignyota</name>
    <dbReference type="NCBI Taxonomy" id="1504668"/>
    <lineage>
        <taxon>Eukaryota</taxon>
        <taxon>Fungi</taxon>
        <taxon>Dikarya</taxon>
        <taxon>Ascomycota</taxon>
        <taxon>Pezizomycotina</taxon>
        <taxon>Dothideomycetes</taxon>
        <taxon>Pleosporomycetidae</taxon>
        <taxon>Aulographales</taxon>
        <taxon>Rhizodiscinaceae</taxon>
        <taxon>Rhizodiscina</taxon>
    </lineage>
</organism>
<dbReference type="OrthoDB" id="1896086at2759"/>
<keyword evidence="3" id="KW-1185">Reference proteome</keyword>
<evidence type="ECO:0000313" key="3">
    <source>
        <dbReference type="Proteomes" id="UP000799772"/>
    </source>
</evidence>
<feature type="signal peptide" evidence="1">
    <location>
        <begin position="1"/>
        <end position="15"/>
    </location>
</feature>
<dbReference type="Proteomes" id="UP000799772">
    <property type="component" value="Unassembled WGS sequence"/>
</dbReference>
<proteinExistence type="predicted"/>
<gene>
    <name evidence="2" type="ORF">NA57DRAFT_81097</name>
</gene>
<accession>A0A9P4M1L4</accession>
<sequence length="421" mass="47187">MHLLPLMPIMLTAFAVKLPLYPRMDLCEIEVAEVEMVTLDAPTETMLLRGCSYRNTWAAKGKVVAGRTGENFELTADTTRDPGQVRAEYILDGRNIKVGSGDAARAGDAIAKDVADWFPWKVPGTKVEIANNKCNPWTIAGPLPKTELADLGWEPQVTAPMPLEALYYLMKEQVDGKTDNVLVGFGYNDDSLVLVTEKFFQSKPNGIDESTVTDDVLAFCSLVLSYAKAAKDEDTHGVSPKLSLTFMPRTEFNTLYRQIKPKIPGDLWELFRILACYKNMRNGEVKIDGDYCDGSESNPEPNNNFARLKYKNSRVIPHAQVNINDWIHGIGVLSPFPDRLSGYDESIDRSIGGLRARTEKMYNSQRSVPIFEFRSLDPIKTSDIKAFMEKVDKTVQGLHEMFANPPQEQETPGRRRLCDAH</sequence>
<dbReference type="EMBL" id="ML978137">
    <property type="protein sequence ID" value="KAF2093595.1"/>
    <property type="molecule type" value="Genomic_DNA"/>
</dbReference>
<name>A0A9P4M1L4_9PEZI</name>
<evidence type="ECO:0000256" key="1">
    <source>
        <dbReference type="SAM" id="SignalP"/>
    </source>
</evidence>
<reference evidence="2" key="1">
    <citation type="journal article" date="2020" name="Stud. Mycol.">
        <title>101 Dothideomycetes genomes: a test case for predicting lifestyles and emergence of pathogens.</title>
        <authorList>
            <person name="Haridas S."/>
            <person name="Albert R."/>
            <person name="Binder M."/>
            <person name="Bloem J."/>
            <person name="Labutti K."/>
            <person name="Salamov A."/>
            <person name="Andreopoulos B."/>
            <person name="Baker S."/>
            <person name="Barry K."/>
            <person name="Bills G."/>
            <person name="Bluhm B."/>
            <person name="Cannon C."/>
            <person name="Castanera R."/>
            <person name="Culley D."/>
            <person name="Daum C."/>
            <person name="Ezra D."/>
            <person name="Gonzalez J."/>
            <person name="Henrissat B."/>
            <person name="Kuo A."/>
            <person name="Liang C."/>
            <person name="Lipzen A."/>
            <person name="Lutzoni F."/>
            <person name="Magnuson J."/>
            <person name="Mondo S."/>
            <person name="Nolan M."/>
            <person name="Ohm R."/>
            <person name="Pangilinan J."/>
            <person name="Park H.-J."/>
            <person name="Ramirez L."/>
            <person name="Alfaro M."/>
            <person name="Sun H."/>
            <person name="Tritt A."/>
            <person name="Yoshinaga Y."/>
            <person name="Zwiers L.-H."/>
            <person name="Turgeon B."/>
            <person name="Goodwin S."/>
            <person name="Spatafora J."/>
            <person name="Crous P."/>
            <person name="Grigoriev I."/>
        </authorList>
    </citation>
    <scope>NUCLEOTIDE SEQUENCE</scope>
    <source>
        <strain evidence="2">CBS 133067</strain>
    </source>
</reference>
<dbReference type="AlphaFoldDB" id="A0A9P4M1L4"/>
<feature type="chain" id="PRO_5040371692" evidence="1">
    <location>
        <begin position="16"/>
        <end position="421"/>
    </location>
</feature>
<comment type="caution">
    <text evidence="2">The sequence shown here is derived from an EMBL/GenBank/DDBJ whole genome shotgun (WGS) entry which is preliminary data.</text>
</comment>
<keyword evidence="1" id="KW-0732">Signal</keyword>
<evidence type="ECO:0000313" key="2">
    <source>
        <dbReference type="EMBL" id="KAF2093595.1"/>
    </source>
</evidence>
<protein>
    <submittedName>
        <fullName evidence="2">Uncharacterized protein</fullName>
    </submittedName>
</protein>